<accession>C5NNY5</accession>
<organism evidence="2">
    <name type="scientific">Oryza sativa subsp. indica</name>
    <name type="common">Rice</name>
    <dbReference type="NCBI Taxonomy" id="39946"/>
    <lineage>
        <taxon>Eukaryota</taxon>
        <taxon>Viridiplantae</taxon>
        <taxon>Streptophyta</taxon>
        <taxon>Embryophyta</taxon>
        <taxon>Tracheophyta</taxon>
        <taxon>Spermatophyta</taxon>
        <taxon>Magnoliopsida</taxon>
        <taxon>Liliopsida</taxon>
        <taxon>Poales</taxon>
        <taxon>Poaceae</taxon>
        <taxon>BOP clade</taxon>
        <taxon>Oryzoideae</taxon>
        <taxon>Oryzeae</taxon>
        <taxon>Oryzinae</taxon>
        <taxon>Oryza</taxon>
        <taxon>Oryza sativa</taxon>
    </lineage>
</organism>
<reference evidence="2" key="2">
    <citation type="journal article" date="2011" name="Plant Physiol.">
        <title>Developing rice with high yield under phosphorus deficiency: Pup1 sequence to application.</title>
        <authorList>
            <person name="Chin J.H."/>
            <person name="Gamuyao R."/>
            <person name="Dalid C."/>
            <person name="Bustamam M."/>
            <person name="Prasetiyono J."/>
            <person name="Moeljopawiro S."/>
            <person name="Wissuwa M."/>
            <person name="Heuer S."/>
        </authorList>
    </citation>
    <scope>NUCLEOTIDE SEQUENCE</scope>
</reference>
<sequence length="178" mass="19357">MRKQIRPKKHKRQKTRWRPNHSPPPLSVDPHGAAPLLPPEPAVLRAPATGPTVRHRRRISRSHHLPLSPTLDPHGDEPLAPNPHEGEPPGTGSALGWATSAGSTVRSPSRSPPERWHGGLAACHPPLDPSRGSPPMAVVPEEAYHRSPCLRKPNVGWLACPLLPATLEAARRRPAEDP</sequence>
<feature type="region of interest" description="Disordered" evidence="1">
    <location>
        <begin position="1"/>
        <end position="135"/>
    </location>
</feature>
<reference evidence="2" key="3">
    <citation type="journal article" date="2012" name="Nature">
        <title>The protein kinase Pstol1 from traditional rice confers tolerance of phosphorus deficiency.</title>
        <authorList>
            <person name="Gamuyao R."/>
            <person name="Chin J.H."/>
            <person name="Pariasca-Tanaka J."/>
            <person name="Pesaresi P."/>
            <person name="Catausan S."/>
            <person name="Dalid C."/>
            <person name="Slamet-Loedin I."/>
            <person name="Tecson-Mendoza E.M."/>
            <person name="Wissuwa M."/>
            <person name="Heuer S."/>
        </authorList>
    </citation>
    <scope>NUCLEOTIDE SEQUENCE</scope>
</reference>
<proteinExistence type="predicted"/>
<feature type="compositionally biased region" description="Polar residues" evidence="1">
    <location>
        <begin position="100"/>
        <end position="109"/>
    </location>
</feature>
<protein>
    <submittedName>
        <fullName evidence="2">Uncharacterized protein</fullName>
    </submittedName>
</protein>
<gene>
    <name evidence="2" type="primary">K0185A05-17</name>
</gene>
<dbReference type="AlphaFoldDB" id="C5NNY5"/>
<evidence type="ECO:0000313" key="2">
    <source>
        <dbReference type="EMBL" id="BAH80074.1"/>
    </source>
</evidence>
<name>C5NNY5_ORYSI</name>
<dbReference type="EMBL" id="AB458444">
    <property type="protein sequence ID" value="BAH80074.1"/>
    <property type="molecule type" value="Genomic_DNA"/>
</dbReference>
<reference evidence="2" key="1">
    <citation type="journal article" date="2009" name="Plant Biotechnol. J.">
        <title>Comparative sequence analyses of the major quantitative trait locus phosphorus uptake 1 (Pup1) reveal a complex genetic structure.</title>
        <authorList>
            <person name="Heuer S."/>
            <person name="Lu X."/>
            <person name="Chin J.H."/>
            <person name="Pariasca-Tanaka J."/>
            <person name="Kanamori H."/>
            <person name="Matsumoto T."/>
            <person name="De Leon T."/>
            <person name="Ulat V.J."/>
            <person name="Ismail A.M."/>
            <person name="Yano M."/>
            <person name="Wissuwa M."/>
        </authorList>
    </citation>
    <scope>NUCLEOTIDE SEQUENCE</scope>
</reference>
<evidence type="ECO:0000256" key="1">
    <source>
        <dbReference type="SAM" id="MobiDB-lite"/>
    </source>
</evidence>
<feature type="compositionally biased region" description="Basic residues" evidence="1">
    <location>
        <begin position="53"/>
        <end position="64"/>
    </location>
</feature>
<feature type="compositionally biased region" description="Basic residues" evidence="1">
    <location>
        <begin position="1"/>
        <end position="19"/>
    </location>
</feature>